<evidence type="ECO:0000313" key="6">
    <source>
        <dbReference type="Proteomes" id="UP000694523"/>
    </source>
</evidence>
<protein>
    <recommendedName>
        <fullName evidence="4">Ig-like domain-containing protein</fullName>
    </recommendedName>
</protein>
<evidence type="ECO:0000259" key="4">
    <source>
        <dbReference type="PROSITE" id="PS50835"/>
    </source>
</evidence>
<evidence type="ECO:0000313" key="5">
    <source>
        <dbReference type="Ensembl" id="ENSNMLP00000008099.1"/>
    </source>
</evidence>
<name>A0A8C6SKI6_9GOBI</name>
<proteinExistence type="predicted"/>
<dbReference type="Gene3D" id="2.60.40.10">
    <property type="entry name" value="Immunoglobulins"/>
    <property type="match status" value="2"/>
</dbReference>
<dbReference type="GO" id="GO:0050852">
    <property type="term" value="P:T cell receptor signaling pathway"/>
    <property type="evidence" value="ECO:0007669"/>
    <property type="project" value="TreeGrafter"/>
</dbReference>
<keyword evidence="2" id="KW-0472">Membrane</keyword>
<dbReference type="InterPro" id="IPR036179">
    <property type="entry name" value="Ig-like_dom_sf"/>
</dbReference>
<feature type="domain" description="Ig-like" evidence="4">
    <location>
        <begin position="24"/>
        <end position="123"/>
    </location>
</feature>
<dbReference type="Proteomes" id="UP000694523">
    <property type="component" value="Unplaced"/>
</dbReference>
<dbReference type="SUPFAM" id="SSF48726">
    <property type="entry name" value="Immunoglobulin"/>
    <property type="match status" value="2"/>
</dbReference>
<dbReference type="InterPro" id="IPR050504">
    <property type="entry name" value="IgSF_BTN/MOG"/>
</dbReference>
<dbReference type="SMART" id="SM00406">
    <property type="entry name" value="IGv"/>
    <property type="match status" value="2"/>
</dbReference>
<dbReference type="PANTHER" id="PTHR24100:SF151">
    <property type="entry name" value="ICOS LIGAND"/>
    <property type="match status" value="1"/>
</dbReference>
<dbReference type="PANTHER" id="PTHR24100">
    <property type="entry name" value="BUTYROPHILIN"/>
    <property type="match status" value="1"/>
</dbReference>
<keyword evidence="6" id="KW-1185">Reference proteome</keyword>
<dbReference type="GO" id="GO:0009897">
    <property type="term" value="C:external side of plasma membrane"/>
    <property type="evidence" value="ECO:0007669"/>
    <property type="project" value="TreeGrafter"/>
</dbReference>
<dbReference type="AlphaFoldDB" id="A0A8C6SKI6"/>
<comment type="subcellular location">
    <subcellularLocation>
        <location evidence="1">Membrane</location>
    </subcellularLocation>
</comment>
<accession>A0A8C6SKI6</accession>
<dbReference type="Pfam" id="PF07686">
    <property type="entry name" value="V-set"/>
    <property type="match status" value="2"/>
</dbReference>
<organism evidence="5 6">
    <name type="scientific">Neogobius melanostomus</name>
    <name type="common">round goby</name>
    <dbReference type="NCBI Taxonomy" id="47308"/>
    <lineage>
        <taxon>Eukaryota</taxon>
        <taxon>Metazoa</taxon>
        <taxon>Chordata</taxon>
        <taxon>Craniata</taxon>
        <taxon>Vertebrata</taxon>
        <taxon>Euteleostomi</taxon>
        <taxon>Actinopterygii</taxon>
        <taxon>Neopterygii</taxon>
        <taxon>Teleostei</taxon>
        <taxon>Neoteleostei</taxon>
        <taxon>Acanthomorphata</taxon>
        <taxon>Gobiaria</taxon>
        <taxon>Gobiiformes</taxon>
        <taxon>Gobioidei</taxon>
        <taxon>Gobiidae</taxon>
        <taxon>Benthophilinae</taxon>
        <taxon>Neogobiini</taxon>
        <taxon>Neogobius</taxon>
    </lineage>
</organism>
<dbReference type="GO" id="GO:0005102">
    <property type="term" value="F:signaling receptor binding"/>
    <property type="evidence" value="ECO:0007669"/>
    <property type="project" value="TreeGrafter"/>
</dbReference>
<dbReference type="InterPro" id="IPR007110">
    <property type="entry name" value="Ig-like_dom"/>
</dbReference>
<dbReference type="Ensembl" id="ENSNMLT00000009215.1">
    <property type="protein sequence ID" value="ENSNMLP00000008099.1"/>
    <property type="gene ID" value="ENSNMLG00000005766.1"/>
</dbReference>
<reference evidence="5" key="1">
    <citation type="submission" date="2025-08" db="UniProtKB">
        <authorList>
            <consortium name="Ensembl"/>
        </authorList>
    </citation>
    <scope>IDENTIFICATION</scope>
</reference>
<keyword evidence="3" id="KW-0393">Immunoglobulin domain</keyword>
<dbReference type="GO" id="GO:0001817">
    <property type="term" value="P:regulation of cytokine production"/>
    <property type="evidence" value="ECO:0007669"/>
    <property type="project" value="TreeGrafter"/>
</dbReference>
<dbReference type="PROSITE" id="PS50835">
    <property type="entry name" value="IG_LIKE"/>
    <property type="match status" value="1"/>
</dbReference>
<dbReference type="InterPro" id="IPR013783">
    <property type="entry name" value="Ig-like_fold"/>
</dbReference>
<sequence>NKTISQSRGHLLCSTDLALKAFSGKDKLLPCKAPNDSDLENLVLEWTRPDLEKQYIFLFRDGRPFLVSQHEKFKGRVELSDPTLLSGDLSIKLHNVTQQDKGRYECHIFSKSHVRKRSIKTIEVSPGQDVSLPLKTTDFNVTSVMWKREDDPERFVFLSGMDHPHHQHPQYSGRTELTRDQTGDLTVRLRNVQPGDSGTYHGRIVQLQQRVKRELRPSEPDNIVILKVLSSEWHSDYLQLRAVLQMCTFCLLSNPRAVPCSHDRGVGKKVLNEM</sequence>
<evidence type="ECO:0000256" key="2">
    <source>
        <dbReference type="ARBA" id="ARBA00023136"/>
    </source>
</evidence>
<evidence type="ECO:0000256" key="1">
    <source>
        <dbReference type="ARBA" id="ARBA00004370"/>
    </source>
</evidence>
<evidence type="ECO:0000256" key="3">
    <source>
        <dbReference type="ARBA" id="ARBA00023319"/>
    </source>
</evidence>
<dbReference type="InterPro" id="IPR013106">
    <property type="entry name" value="Ig_V-set"/>
</dbReference>
<reference evidence="5" key="2">
    <citation type="submission" date="2025-09" db="UniProtKB">
        <authorList>
            <consortium name="Ensembl"/>
        </authorList>
    </citation>
    <scope>IDENTIFICATION</scope>
</reference>